<evidence type="ECO:0000313" key="1">
    <source>
        <dbReference type="EMBL" id="TDP78176.1"/>
    </source>
</evidence>
<accession>A0A4R6QYA9</accession>
<dbReference type="Proteomes" id="UP000294593">
    <property type="component" value="Unassembled WGS sequence"/>
</dbReference>
<dbReference type="RefSeq" id="WP_166643640.1">
    <property type="nucleotide sequence ID" value="NZ_SNXW01000026.1"/>
</dbReference>
<dbReference type="EMBL" id="SNXW01000026">
    <property type="protein sequence ID" value="TDP78176.1"/>
    <property type="molecule type" value="Genomic_DNA"/>
</dbReference>
<reference evidence="1 2" key="1">
    <citation type="submission" date="2019-03" db="EMBL/GenBank/DDBJ databases">
        <title>Genomic Encyclopedia of Type Strains, Phase IV (KMG-IV): sequencing the most valuable type-strain genomes for metagenomic binning, comparative biology and taxonomic classification.</title>
        <authorList>
            <person name="Goeker M."/>
        </authorList>
    </citation>
    <scope>NUCLEOTIDE SEQUENCE [LARGE SCALE GENOMIC DNA]</scope>
    <source>
        <strain evidence="1 2">DSM 11901</strain>
    </source>
</reference>
<keyword evidence="2" id="KW-1185">Reference proteome</keyword>
<name>A0A4R6QYA9_9BURK</name>
<gene>
    <name evidence="1" type="ORF">EV672_1263</name>
</gene>
<evidence type="ECO:0000313" key="2">
    <source>
        <dbReference type="Proteomes" id="UP000294593"/>
    </source>
</evidence>
<dbReference type="AlphaFoldDB" id="A0A4R6QYA9"/>
<comment type="caution">
    <text evidence="1">The sequence shown here is derived from an EMBL/GenBank/DDBJ whole genome shotgun (WGS) entry which is preliminary data.</text>
</comment>
<protein>
    <submittedName>
        <fullName evidence="1">Uncharacterized protein</fullName>
    </submittedName>
</protein>
<proteinExistence type="predicted"/>
<organism evidence="1 2">
    <name type="scientific">Aquabacterium commune</name>
    <dbReference type="NCBI Taxonomy" id="70586"/>
    <lineage>
        <taxon>Bacteria</taxon>
        <taxon>Pseudomonadati</taxon>
        <taxon>Pseudomonadota</taxon>
        <taxon>Betaproteobacteria</taxon>
        <taxon>Burkholderiales</taxon>
        <taxon>Aquabacterium</taxon>
    </lineage>
</organism>
<sequence>MLDLQGHQASLDDAIAQLAAWMDLASTRLSEDDLVVLMGIGAALYREGLRNRS</sequence>